<evidence type="ECO:0000259" key="3">
    <source>
        <dbReference type="Pfam" id="PF08044"/>
    </source>
</evidence>
<evidence type="ECO:0000256" key="2">
    <source>
        <dbReference type="SAM" id="Phobius"/>
    </source>
</evidence>
<name>A0A3S3AQG4_9NOCA</name>
<evidence type="ECO:0000256" key="1">
    <source>
        <dbReference type="SAM" id="MobiDB-lite"/>
    </source>
</evidence>
<evidence type="ECO:0000313" key="5">
    <source>
        <dbReference type="Proteomes" id="UP000286208"/>
    </source>
</evidence>
<proteinExistence type="predicted"/>
<dbReference type="Proteomes" id="UP000286208">
    <property type="component" value="Unassembled WGS sequence"/>
</dbReference>
<reference evidence="4 5" key="1">
    <citation type="submission" date="2018-11" db="EMBL/GenBank/DDBJ databases">
        <title>Rhodococcus spongicola sp. nov. and Rhodococcus xishaensis sp. nov. from marine sponges.</title>
        <authorList>
            <person name="Li L."/>
            <person name="Lin H.W."/>
        </authorList>
    </citation>
    <scope>NUCLEOTIDE SEQUENCE [LARGE SCALE GENOMIC DNA]</scope>
    <source>
        <strain evidence="4 5">CCTCC AB2014297</strain>
    </source>
</reference>
<dbReference type="Pfam" id="PF08044">
    <property type="entry name" value="DUF1707"/>
    <property type="match status" value="1"/>
</dbReference>
<comment type="caution">
    <text evidence="4">The sequence shown here is derived from an EMBL/GenBank/DDBJ whole genome shotgun (WGS) entry which is preliminary data.</text>
</comment>
<dbReference type="InterPro" id="IPR012551">
    <property type="entry name" value="DUF1707_SHOCT-like"/>
</dbReference>
<feature type="domain" description="DUF1707" evidence="3">
    <location>
        <begin position="9"/>
        <end position="61"/>
    </location>
</feature>
<feature type="compositionally biased region" description="Low complexity" evidence="1">
    <location>
        <begin position="115"/>
        <end position="129"/>
    </location>
</feature>
<feature type="region of interest" description="Disordered" evidence="1">
    <location>
        <begin position="108"/>
        <end position="131"/>
    </location>
</feature>
<dbReference type="OrthoDB" id="4753163at2"/>
<sequence>MPDSRSPKTRARDVDRAQTCSQLDAAYGDGQLGVDDYETRTAAAMHAQTLGELWALTEDLQVPDDLRESPEPPADEAGQSRRRGLVLAAVLVAAVVCGIVVYLLSSSAGGGGQSTGASGSTAARPAAAGEPDPIAVEPIDLHTADGIREFVRLFELQFHDTIADDVDLYRDDALVVRMVPNQPHRYLRWRFSGGFEQWTDLPGVRDRDQQTVDLTELDADRIGALIADAPQQVRRPSGRIDLVAIRAYDGRPLVTVYVVDNDESKGSVTATLDGEVVDVQTAEQR</sequence>
<organism evidence="4 5">
    <name type="scientific">Prescottella agglutinans</name>
    <dbReference type="NCBI Taxonomy" id="1644129"/>
    <lineage>
        <taxon>Bacteria</taxon>
        <taxon>Bacillati</taxon>
        <taxon>Actinomycetota</taxon>
        <taxon>Actinomycetes</taxon>
        <taxon>Mycobacteriales</taxon>
        <taxon>Nocardiaceae</taxon>
        <taxon>Prescottella</taxon>
    </lineage>
</organism>
<accession>A0A3S3AQG4</accession>
<keyword evidence="5" id="KW-1185">Reference proteome</keyword>
<protein>
    <submittedName>
        <fullName evidence="4">DUF1707 domain-containing protein</fullName>
    </submittedName>
</protein>
<dbReference type="AlphaFoldDB" id="A0A3S3AQG4"/>
<keyword evidence="2" id="KW-0472">Membrane</keyword>
<keyword evidence="2" id="KW-1133">Transmembrane helix</keyword>
<keyword evidence="2" id="KW-0812">Transmembrane</keyword>
<evidence type="ECO:0000313" key="4">
    <source>
        <dbReference type="EMBL" id="RVW10401.1"/>
    </source>
</evidence>
<gene>
    <name evidence="4" type="ORF">EGT67_04280</name>
</gene>
<dbReference type="EMBL" id="RKLP01000002">
    <property type="protein sequence ID" value="RVW10401.1"/>
    <property type="molecule type" value="Genomic_DNA"/>
</dbReference>
<dbReference type="RefSeq" id="WP_127914825.1">
    <property type="nucleotide sequence ID" value="NZ_RKLP01000002.1"/>
</dbReference>
<feature type="transmembrane region" description="Helical" evidence="2">
    <location>
        <begin position="85"/>
        <end position="104"/>
    </location>
</feature>